<dbReference type="AlphaFoldDB" id="A0A6H5FVB0"/>
<dbReference type="EMBL" id="CADCXU010000200">
    <property type="protein sequence ID" value="CAA9993140.1"/>
    <property type="molecule type" value="Genomic_DNA"/>
</dbReference>
<gene>
    <name evidence="3" type="ORF">NTEN_LOCUS127</name>
</gene>
<dbReference type="OrthoDB" id="391988at2759"/>
<keyword evidence="2" id="KW-0342">GTP-binding</keyword>
<accession>A0A6H5FVB0</accession>
<keyword evidence="4" id="KW-1185">Reference proteome</keyword>
<dbReference type="Gene3D" id="3.40.50.300">
    <property type="entry name" value="P-loop containing nucleotide triphosphate hydrolases"/>
    <property type="match status" value="1"/>
</dbReference>
<keyword evidence="1" id="KW-0547">Nucleotide-binding</keyword>
<dbReference type="InterPro" id="IPR043358">
    <property type="entry name" value="GNL1-like"/>
</dbReference>
<dbReference type="PANTHER" id="PTHR45709:SF3">
    <property type="entry name" value="GUANINE NUCLEOTIDE-BINDING PROTEIN-LIKE 1"/>
    <property type="match status" value="1"/>
</dbReference>
<evidence type="ECO:0000256" key="2">
    <source>
        <dbReference type="ARBA" id="ARBA00023134"/>
    </source>
</evidence>
<evidence type="ECO:0000256" key="1">
    <source>
        <dbReference type="ARBA" id="ARBA00022741"/>
    </source>
</evidence>
<sequence>MSQFIGMFRGHLLRSFSDRIHMPKVRAVHDYIEIGSVVQYESPRRNILTNLVGTTSYRNCLNIRRCKGKMKMAAEGAQKLYAACKEIVEDQVDISSWHSKIMEEMALEYDESDEIEIGETVTVVSVSRTPGHTKHFQTIFLTPQVRLCDCPGLVFPSMVPKPLQVIMGSYPIAQLRDPYSSVKFMAERIDLVSMLKLEHPEHDDEWSAIDVCDGQSESKSEHTLSTFFHRINEIDVNSVVNTGWALKKGFYTARAARLDTYRAANHLLRMALDGKITLAFAPPGYFANKGEHLKTTLCYHFIISSLNVSVGSGCST</sequence>
<dbReference type="InterPro" id="IPR027417">
    <property type="entry name" value="P-loop_NTPase"/>
</dbReference>
<evidence type="ECO:0008006" key="5">
    <source>
        <dbReference type="Google" id="ProtNLM"/>
    </source>
</evidence>
<dbReference type="Proteomes" id="UP000479000">
    <property type="component" value="Unassembled WGS sequence"/>
</dbReference>
<organism evidence="3 4">
    <name type="scientific">Nesidiocoris tenuis</name>
    <dbReference type="NCBI Taxonomy" id="355587"/>
    <lineage>
        <taxon>Eukaryota</taxon>
        <taxon>Metazoa</taxon>
        <taxon>Ecdysozoa</taxon>
        <taxon>Arthropoda</taxon>
        <taxon>Hexapoda</taxon>
        <taxon>Insecta</taxon>
        <taxon>Pterygota</taxon>
        <taxon>Neoptera</taxon>
        <taxon>Paraneoptera</taxon>
        <taxon>Hemiptera</taxon>
        <taxon>Heteroptera</taxon>
        <taxon>Panheteroptera</taxon>
        <taxon>Cimicomorpha</taxon>
        <taxon>Miridae</taxon>
        <taxon>Dicyphina</taxon>
        <taxon>Nesidiocoris</taxon>
    </lineage>
</organism>
<evidence type="ECO:0000313" key="3">
    <source>
        <dbReference type="EMBL" id="CAA9993140.1"/>
    </source>
</evidence>
<dbReference type="GO" id="GO:0005525">
    <property type="term" value="F:GTP binding"/>
    <property type="evidence" value="ECO:0007669"/>
    <property type="project" value="UniProtKB-KW"/>
</dbReference>
<protein>
    <recommendedName>
        <fullName evidence="5">G domain-containing protein</fullName>
    </recommendedName>
</protein>
<name>A0A6H5FVB0_9HEMI</name>
<evidence type="ECO:0000313" key="4">
    <source>
        <dbReference type="Proteomes" id="UP000479000"/>
    </source>
</evidence>
<reference evidence="3 4" key="1">
    <citation type="submission" date="2020-02" db="EMBL/GenBank/DDBJ databases">
        <authorList>
            <person name="Ferguson B K."/>
        </authorList>
    </citation>
    <scope>NUCLEOTIDE SEQUENCE [LARGE SCALE GENOMIC DNA]</scope>
</reference>
<proteinExistence type="predicted"/>
<dbReference type="GO" id="GO:0003924">
    <property type="term" value="F:GTPase activity"/>
    <property type="evidence" value="ECO:0007669"/>
    <property type="project" value="InterPro"/>
</dbReference>
<dbReference type="PANTHER" id="PTHR45709">
    <property type="entry name" value="LARGE SUBUNIT GTPASE 1 HOMOLOG-RELATED"/>
    <property type="match status" value="1"/>
</dbReference>